<dbReference type="InterPro" id="IPR037124">
    <property type="entry name" value="Chaperonin_GroES_sf"/>
</dbReference>
<evidence type="ECO:0000313" key="1">
    <source>
        <dbReference type="EMBL" id="DAF63699.1"/>
    </source>
</evidence>
<reference evidence="1" key="1">
    <citation type="journal article" date="2021" name="Proc. Natl. Acad. Sci. U.S.A.">
        <title>A Catalog of Tens of Thousands of Viruses from Human Metagenomes Reveals Hidden Associations with Chronic Diseases.</title>
        <authorList>
            <person name="Tisza M.J."/>
            <person name="Buck C.B."/>
        </authorList>
    </citation>
    <scope>NUCLEOTIDE SEQUENCE</scope>
    <source>
        <strain evidence="1">Ctz6O13</strain>
    </source>
</reference>
<organism evidence="1">
    <name type="scientific">Podoviridae sp. ctz6O13</name>
    <dbReference type="NCBI Taxonomy" id="2827757"/>
    <lineage>
        <taxon>Viruses</taxon>
        <taxon>Duplodnaviria</taxon>
        <taxon>Heunggongvirae</taxon>
        <taxon>Uroviricota</taxon>
        <taxon>Caudoviricetes</taxon>
    </lineage>
</organism>
<protein>
    <submittedName>
        <fullName evidence="1">MHsp60, mHsp10, Mitochondrial, Chaperonin, Complex, Symmetric</fullName>
    </submittedName>
</protein>
<accession>A0A8S5TKW5</accession>
<proteinExistence type="predicted"/>
<dbReference type="EMBL" id="BK032843">
    <property type="protein sequence ID" value="DAF63699.1"/>
    <property type="molecule type" value="Genomic_DNA"/>
</dbReference>
<name>A0A8S5TKW5_9CAUD</name>
<dbReference type="Gene3D" id="2.30.33.40">
    <property type="entry name" value="GroES chaperonin"/>
    <property type="match status" value="1"/>
</dbReference>
<sequence length="207" mass="23598">MQQGNIVDIKTENFRFAEKVIGSEQAHSTPDIIVNGENAKSIIERENRRRFNNSVEELNQKFQKHIDGMVELGRKISEDFSNLEIMPLTSYVLISPYEKNPFQKMKVDKSGLIIDTGGLTPTYKSQETGAIEEEKEYVRTGIVVETGTECKFLKPGDIVFYNIASEVQVPFYKFGFVIVAEQRIIAVVNEKLTARKDEIMKNKPIDD</sequence>
<dbReference type="GO" id="GO:0006457">
    <property type="term" value="P:protein folding"/>
    <property type="evidence" value="ECO:0007669"/>
    <property type="project" value="InterPro"/>
</dbReference>